<dbReference type="CDD" id="cd06170">
    <property type="entry name" value="LuxR_C_like"/>
    <property type="match status" value="1"/>
</dbReference>
<dbReference type="SUPFAM" id="SSF46894">
    <property type="entry name" value="C-terminal effector domain of the bipartite response regulators"/>
    <property type="match status" value="1"/>
</dbReference>
<reference evidence="9" key="1">
    <citation type="submission" date="2016-06" db="EMBL/GenBank/DDBJ databases">
        <authorList>
            <person name="Varghese N."/>
            <person name="Submissions Spin"/>
        </authorList>
    </citation>
    <scope>NUCLEOTIDE SEQUENCE [LARGE SCALE GENOMIC DNA]</scope>
    <source>
        <strain evidence="9">DSM 45161</strain>
    </source>
</reference>
<dbReference type="PROSITE" id="PS50110">
    <property type="entry name" value="RESPONSE_REGULATORY"/>
    <property type="match status" value="1"/>
</dbReference>
<dbReference type="SMART" id="SM00421">
    <property type="entry name" value="HTH_LUXR"/>
    <property type="match status" value="1"/>
</dbReference>
<evidence type="ECO:0000256" key="1">
    <source>
        <dbReference type="ARBA" id="ARBA00022553"/>
    </source>
</evidence>
<protein>
    <submittedName>
        <fullName evidence="8">Two component transcriptional regulator, LuxR family</fullName>
    </submittedName>
</protein>
<dbReference type="InterPro" id="IPR000792">
    <property type="entry name" value="Tscrpt_reg_LuxR_C"/>
</dbReference>
<dbReference type="CDD" id="cd17535">
    <property type="entry name" value="REC_NarL-like"/>
    <property type="match status" value="1"/>
</dbReference>
<feature type="domain" description="Response regulatory" evidence="7">
    <location>
        <begin position="4"/>
        <end position="122"/>
    </location>
</feature>
<evidence type="ECO:0000256" key="3">
    <source>
        <dbReference type="ARBA" id="ARBA00023125"/>
    </source>
</evidence>
<dbReference type="Pfam" id="PF00196">
    <property type="entry name" value="GerE"/>
    <property type="match status" value="1"/>
</dbReference>
<dbReference type="InterPro" id="IPR016032">
    <property type="entry name" value="Sig_transdc_resp-reg_C-effctor"/>
</dbReference>
<evidence type="ECO:0000313" key="8">
    <source>
        <dbReference type="EMBL" id="SCG52924.1"/>
    </source>
</evidence>
<dbReference type="PANTHER" id="PTHR43214">
    <property type="entry name" value="TWO-COMPONENT RESPONSE REGULATOR"/>
    <property type="match status" value="1"/>
</dbReference>
<evidence type="ECO:0000256" key="5">
    <source>
        <dbReference type="PROSITE-ProRule" id="PRU00169"/>
    </source>
</evidence>
<keyword evidence="3" id="KW-0238">DNA-binding</keyword>
<dbReference type="GO" id="GO:0003677">
    <property type="term" value="F:DNA binding"/>
    <property type="evidence" value="ECO:0007669"/>
    <property type="project" value="UniProtKB-KW"/>
</dbReference>
<dbReference type="GO" id="GO:0000160">
    <property type="term" value="P:phosphorelay signal transduction system"/>
    <property type="evidence" value="ECO:0007669"/>
    <property type="project" value="InterPro"/>
</dbReference>
<dbReference type="PANTHER" id="PTHR43214:SF24">
    <property type="entry name" value="TRANSCRIPTIONAL REGULATORY PROTEIN NARL-RELATED"/>
    <property type="match status" value="1"/>
</dbReference>
<dbReference type="PROSITE" id="PS50043">
    <property type="entry name" value="HTH_LUXR_2"/>
    <property type="match status" value="1"/>
</dbReference>
<evidence type="ECO:0000259" key="7">
    <source>
        <dbReference type="PROSITE" id="PS50110"/>
    </source>
</evidence>
<dbReference type="InterPro" id="IPR011006">
    <property type="entry name" value="CheY-like_superfamily"/>
</dbReference>
<sequence length="223" mass="24146">MTVRVLLADDQRAVRAALRSLLDRTGDIRVVGEARDGEEAVALSAHLRPDVVLMDVRMPGVDGITATRRIVARHGDDSARVIVLTTFDLDEYVFAALRAGASGFLLKNAPPASLRESVRVVASGQALLDPAVTRRVIARYADPPRPAEAAALDGLTAREREVALLIAAGLSNEEIAAHLVLSEWTVKTHVRHILDKLGVRDRVHVVIAVHRAGLDRPDPRRPG</sequence>
<organism evidence="8 9">
    <name type="scientific">Micromonospora coxensis</name>
    <dbReference type="NCBI Taxonomy" id="356852"/>
    <lineage>
        <taxon>Bacteria</taxon>
        <taxon>Bacillati</taxon>
        <taxon>Actinomycetota</taxon>
        <taxon>Actinomycetes</taxon>
        <taxon>Micromonosporales</taxon>
        <taxon>Micromonosporaceae</taxon>
        <taxon>Micromonospora</taxon>
    </lineage>
</organism>
<keyword evidence="1 5" id="KW-0597">Phosphoprotein</keyword>
<dbReference type="PROSITE" id="PS00622">
    <property type="entry name" value="HTH_LUXR_1"/>
    <property type="match status" value="1"/>
</dbReference>
<dbReference type="GO" id="GO:0006355">
    <property type="term" value="P:regulation of DNA-templated transcription"/>
    <property type="evidence" value="ECO:0007669"/>
    <property type="project" value="InterPro"/>
</dbReference>
<dbReference type="Proteomes" id="UP000198215">
    <property type="component" value="Chromosome I"/>
</dbReference>
<gene>
    <name evidence="8" type="ORF">GA0070614_2174</name>
</gene>
<dbReference type="SUPFAM" id="SSF52172">
    <property type="entry name" value="CheY-like"/>
    <property type="match status" value="1"/>
</dbReference>
<dbReference type="AlphaFoldDB" id="A0A1C5I3P7"/>
<feature type="modified residue" description="4-aspartylphosphate" evidence="5">
    <location>
        <position position="55"/>
    </location>
</feature>
<dbReference type="RefSeq" id="WP_088975831.1">
    <property type="nucleotide sequence ID" value="NZ_LT607753.1"/>
</dbReference>
<dbReference type="Pfam" id="PF00072">
    <property type="entry name" value="Response_reg"/>
    <property type="match status" value="1"/>
</dbReference>
<dbReference type="Gene3D" id="3.40.50.2300">
    <property type="match status" value="1"/>
</dbReference>
<evidence type="ECO:0000313" key="9">
    <source>
        <dbReference type="Proteomes" id="UP000198215"/>
    </source>
</evidence>
<dbReference type="InterPro" id="IPR001789">
    <property type="entry name" value="Sig_transdc_resp-reg_receiver"/>
</dbReference>
<dbReference type="OrthoDB" id="9808843at2"/>
<evidence type="ECO:0000256" key="4">
    <source>
        <dbReference type="ARBA" id="ARBA00023163"/>
    </source>
</evidence>
<keyword evidence="2" id="KW-0805">Transcription regulation</keyword>
<keyword evidence="9" id="KW-1185">Reference proteome</keyword>
<proteinExistence type="predicted"/>
<keyword evidence="4" id="KW-0804">Transcription</keyword>
<feature type="domain" description="HTH luxR-type" evidence="6">
    <location>
        <begin position="148"/>
        <end position="213"/>
    </location>
</feature>
<evidence type="ECO:0000259" key="6">
    <source>
        <dbReference type="PROSITE" id="PS50043"/>
    </source>
</evidence>
<name>A0A1C5I3P7_9ACTN</name>
<evidence type="ECO:0000256" key="2">
    <source>
        <dbReference type="ARBA" id="ARBA00023015"/>
    </source>
</evidence>
<dbReference type="SMART" id="SM00448">
    <property type="entry name" value="REC"/>
    <property type="match status" value="1"/>
</dbReference>
<dbReference type="InterPro" id="IPR058245">
    <property type="entry name" value="NreC/VraR/RcsB-like_REC"/>
</dbReference>
<dbReference type="PRINTS" id="PR00038">
    <property type="entry name" value="HTHLUXR"/>
</dbReference>
<accession>A0A1C5I3P7</accession>
<dbReference type="InterPro" id="IPR039420">
    <property type="entry name" value="WalR-like"/>
</dbReference>
<dbReference type="EMBL" id="LT607753">
    <property type="protein sequence ID" value="SCG52924.1"/>
    <property type="molecule type" value="Genomic_DNA"/>
</dbReference>